<dbReference type="AlphaFoldDB" id="A0A5C6V3B0"/>
<dbReference type="Pfam" id="PF07369">
    <property type="entry name" value="DUF1488"/>
    <property type="match status" value="1"/>
</dbReference>
<protein>
    <submittedName>
        <fullName evidence="2">DUF1488 domain-containing protein</fullName>
    </submittedName>
</protein>
<evidence type="ECO:0000313" key="2">
    <source>
        <dbReference type="EMBL" id="TXC79046.1"/>
    </source>
</evidence>
<gene>
    <name evidence="2" type="ORF">FRZ40_31890</name>
</gene>
<evidence type="ECO:0000256" key="1">
    <source>
        <dbReference type="SAM" id="MobiDB-lite"/>
    </source>
</evidence>
<dbReference type="RefSeq" id="WP_147236869.1">
    <property type="nucleotide sequence ID" value="NZ_VOQS01000005.1"/>
</dbReference>
<feature type="region of interest" description="Disordered" evidence="1">
    <location>
        <begin position="100"/>
        <end position="122"/>
    </location>
</feature>
<sequence>MDIDENQPQILANRRGVTFSLVLPNGKVTCVIALRALETYFWLEPRASDTDVLGTFENGFVWIRAIAERKFRARPATHLKSAAEASHGLDCSRRYNGVLSSQRSGAGADSMTASRVAPERCP</sequence>
<organism evidence="2 3">
    <name type="scientific">Paraburkholderia azotifigens</name>
    <dbReference type="NCBI Taxonomy" id="2057004"/>
    <lineage>
        <taxon>Bacteria</taxon>
        <taxon>Pseudomonadati</taxon>
        <taxon>Pseudomonadota</taxon>
        <taxon>Betaproteobacteria</taxon>
        <taxon>Burkholderiales</taxon>
        <taxon>Burkholderiaceae</taxon>
        <taxon>Paraburkholderia</taxon>
    </lineage>
</organism>
<evidence type="ECO:0000313" key="3">
    <source>
        <dbReference type="Proteomes" id="UP000321776"/>
    </source>
</evidence>
<dbReference type="InterPro" id="IPR009962">
    <property type="entry name" value="DUF1488"/>
</dbReference>
<proteinExistence type="predicted"/>
<dbReference type="EMBL" id="VOQS01000005">
    <property type="protein sequence ID" value="TXC79046.1"/>
    <property type="molecule type" value="Genomic_DNA"/>
</dbReference>
<comment type="caution">
    <text evidence="2">The sequence shown here is derived from an EMBL/GenBank/DDBJ whole genome shotgun (WGS) entry which is preliminary data.</text>
</comment>
<accession>A0A5C6V3B0</accession>
<dbReference type="Proteomes" id="UP000321776">
    <property type="component" value="Unassembled WGS sequence"/>
</dbReference>
<reference evidence="2 3" key="1">
    <citation type="journal article" date="2018" name="Int. J. Syst. Evol. Microbiol.">
        <title>Paraburkholderia azotifigens sp. nov., a nitrogen-fixing bacterium isolated from paddy soil.</title>
        <authorList>
            <person name="Choi G.M."/>
            <person name="Im W.T."/>
        </authorList>
    </citation>
    <scope>NUCLEOTIDE SEQUENCE [LARGE SCALE GENOMIC DNA]</scope>
    <source>
        <strain evidence="2 3">NF 2-5-3</strain>
    </source>
</reference>
<name>A0A5C6V3B0_9BURK</name>